<evidence type="ECO:0000256" key="1">
    <source>
        <dbReference type="SAM" id="MobiDB-lite"/>
    </source>
</evidence>
<feature type="compositionally biased region" description="Basic and acidic residues" evidence="1">
    <location>
        <begin position="394"/>
        <end position="406"/>
    </location>
</feature>
<evidence type="ECO:0000313" key="2">
    <source>
        <dbReference type="EMBL" id="ROV91630.1"/>
    </source>
</evidence>
<protein>
    <submittedName>
        <fullName evidence="2">Uncharacterized protein</fullName>
    </submittedName>
</protein>
<feature type="compositionally biased region" description="Basic and acidic residues" evidence="1">
    <location>
        <begin position="512"/>
        <end position="522"/>
    </location>
</feature>
<dbReference type="EMBL" id="LJZO01000042">
    <property type="protein sequence ID" value="ROV91630.1"/>
    <property type="molecule type" value="Genomic_DNA"/>
</dbReference>
<feature type="region of interest" description="Disordered" evidence="1">
    <location>
        <begin position="64"/>
        <end position="246"/>
    </location>
</feature>
<gene>
    <name evidence="2" type="ORF">VSDG_07926</name>
</gene>
<accession>A0A423VL70</accession>
<feature type="compositionally biased region" description="Low complexity" evidence="1">
    <location>
        <begin position="546"/>
        <end position="579"/>
    </location>
</feature>
<name>A0A423VL70_CYTCH</name>
<sequence>MRQIPSLLTTVTNVTKLLNRRSSASSGPFDDLKLRYLLYLLSKAQDLLEENASMADIRGVGGQPAVTNGFSSSTTRPTAPPAQTGSPSGIKGPRMIMQERQERERQRAERAAERERAENEARELEDQQRRMAERRAPAAGAAPGAGMAAGGDTSVPRPLDPASAQRRQQQQQQQQTIPPQAQQPTPRMQQPAQGQQRPSRTSTTQGQQPLQYSGVPNIGGAGGQMPGTTGTQPGDPGATPKTQPRNTFPHAFERWEALSAHWEGLTSFWIRKLQQHADEIDRDPVSSQLSRQVSDLSAAGANLFHAVVELQRLRASSERKFQRWFFETRAELERNEETKAGLERALEEERMSKASAIQEALENDRANSKTQKRITEMQKELLISKEEARRAWEELGRREQEERDRTASLQQGLPTIVGGVQVVPMTQGVPGRGGSTREQRQPQQQQQPEVPTQEYQYPQPPQAPAAAAPSAGGGYYQQPSSAGEEERPYSAGGGSEGGYSEGEYVIDAHGNFARDARGDKVPYRPGTPGDDDSDSGAEEYETPSAQQPGVSYPPSSSPWSGSGSYPGQQQQQPDYAGSGYAVPGWETMPRHHHPTRLSDVLEEDETRSRTSAGQMQINRL</sequence>
<evidence type="ECO:0000313" key="3">
    <source>
        <dbReference type="Proteomes" id="UP000284375"/>
    </source>
</evidence>
<feature type="compositionally biased region" description="Basic and acidic residues" evidence="1">
    <location>
        <begin position="97"/>
        <end position="136"/>
    </location>
</feature>
<feature type="compositionally biased region" description="Low complexity" evidence="1">
    <location>
        <begin position="226"/>
        <end position="240"/>
    </location>
</feature>
<feature type="compositionally biased region" description="Gly residues" evidence="1">
    <location>
        <begin position="491"/>
        <end position="500"/>
    </location>
</feature>
<feature type="region of interest" description="Disordered" evidence="1">
    <location>
        <begin position="394"/>
        <end position="620"/>
    </location>
</feature>
<dbReference type="STRING" id="252740.A0A423VL70"/>
<keyword evidence="3" id="KW-1185">Reference proteome</keyword>
<feature type="compositionally biased region" description="Polar residues" evidence="1">
    <location>
        <begin position="609"/>
        <end position="620"/>
    </location>
</feature>
<feature type="compositionally biased region" description="Low complexity" evidence="1">
    <location>
        <begin position="164"/>
        <end position="186"/>
    </location>
</feature>
<dbReference type="AlphaFoldDB" id="A0A423VL70"/>
<proteinExistence type="predicted"/>
<feature type="compositionally biased region" description="Polar residues" evidence="1">
    <location>
        <begin position="187"/>
        <end position="211"/>
    </location>
</feature>
<comment type="caution">
    <text evidence="2">The sequence shown here is derived from an EMBL/GenBank/DDBJ whole genome shotgun (WGS) entry which is preliminary data.</text>
</comment>
<dbReference type="Proteomes" id="UP000284375">
    <property type="component" value="Unassembled WGS sequence"/>
</dbReference>
<reference evidence="2 3" key="1">
    <citation type="submission" date="2015-09" db="EMBL/GenBank/DDBJ databases">
        <title>Host preference determinants of Valsa canker pathogens revealed by comparative genomics.</title>
        <authorList>
            <person name="Yin Z."/>
            <person name="Huang L."/>
        </authorList>
    </citation>
    <scope>NUCLEOTIDE SEQUENCE [LARGE SCALE GENOMIC DNA]</scope>
    <source>
        <strain evidence="2 3">YSFL</strain>
    </source>
</reference>
<feature type="compositionally biased region" description="Low complexity" evidence="1">
    <location>
        <begin position="441"/>
        <end position="457"/>
    </location>
</feature>
<organism evidence="2 3">
    <name type="scientific">Cytospora chrysosperma</name>
    <name type="common">Cytospora canker fungus</name>
    <name type="synonym">Sphaeria chrysosperma</name>
    <dbReference type="NCBI Taxonomy" id="252740"/>
    <lineage>
        <taxon>Eukaryota</taxon>
        <taxon>Fungi</taxon>
        <taxon>Dikarya</taxon>
        <taxon>Ascomycota</taxon>
        <taxon>Pezizomycotina</taxon>
        <taxon>Sordariomycetes</taxon>
        <taxon>Sordariomycetidae</taxon>
        <taxon>Diaporthales</taxon>
        <taxon>Cytosporaceae</taxon>
        <taxon>Cytospora</taxon>
    </lineage>
</organism>
<feature type="compositionally biased region" description="Acidic residues" evidence="1">
    <location>
        <begin position="529"/>
        <end position="541"/>
    </location>
</feature>
<dbReference type="OrthoDB" id="5945798at2759"/>
<feature type="compositionally biased region" description="Low complexity" evidence="1">
    <location>
        <begin position="137"/>
        <end position="146"/>
    </location>
</feature>
<feature type="compositionally biased region" description="Polar residues" evidence="1">
    <location>
        <begin position="65"/>
        <end position="87"/>
    </location>
</feature>